<evidence type="ECO:0000313" key="10">
    <source>
        <dbReference type="EMBL" id="CAD8104429.1"/>
    </source>
</evidence>
<dbReference type="GO" id="GO:0010181">
    <property type="term" value="F:FMN binding"/>
    <property type="evidence" value="ECO:0007669"/>
    <property type="project" value="InterPro"/>
</dbReference>
<dbReference type="Pfam" id="PF00175">
    <property type="entry name" value="NAD_binding_1"/>
    <property type="match status" value="1"/>
</dbReference>
<keyword evidence="7" id="KW-0560">Oxidoreductase</keyword>
<dbReference type="PROSITE" id="PS51384">
    <property type="entry name" value="FAD_FR"/>
    <property type="match status" value="1"/>
</dbReference>
<dbReference type="PANTHER" id="PTHR19384:SF17">
    <property type="entry name" value="NADPH--CYTOCHROME P450 REDUCTASE"/>
    <property type="match status" value="1"/>
</dbReference>
<comment type="cofactor">
    <cofactor evidence="2">
        <name>FAD</name>
        <dbReference type="ChEBI" id="CHEBI:57692"/>
    </cofactor>
</comment>
<feature type="domain" description="Flavodoxin-like" evidence="8">
    <location>
        <begin position="54"/>
        <end position="194"/>
    </location>
</feature>
<dbReference type="PROSITE" id="PS50902">
    <property type="entry name" value="FLAVODOXIN_LIKE"/>
    <property type="match status" value="1"/>
</dbReference>
<dbReference type="GO" id="GO:0005829">
    <property type="term" value="C:cytosol"/>
    <property type="evidence" value="ECO:0007669"/>
    <property type="project" value="TreeGrafter"/>
</dbReference>
<dbReference type="GO" id="GO:0003958">
    <property type="term" value="F:NADPH-hemoprotein reductase activity"/>
    <property type="evidence" value="ECO:0007669"/>
    <property type="project" value="TreeGrafter"/>
</dbReference>
<dbReference type="Pfam" id="PF00667">
    <property type="entry name" value="FAD_binding_1"/>
    <property type="match status" value="1"/>
</dbReference>
<dbReference type="InterPro" id="IPR017927">
    <property type="entry name" value="FAD-bd_FR_type"/>
</dbReference>
<gene>
    <name evidence="10" type="ORF">PPRIM_AZ9-3.1.T1240001</name>
</gene>
<dbReference type="Pfam" id="PF00258">
    <property type="entry name" value="Flavodoxin_1"/>
    <property type="match status" value="1"/>
</dbReference>
<name>A0A8S1PNR1_PARPR</name>
<feature type="domain" description="FAD-binding FR-type" evidence="9">
    <location>
        <begin position="238"/>
        <end position="479"/>
    </location>
</feature>
<keyword evidence="4" id="KW-0288">FMN</keyword>
<comment type="caution">
    <text evidence="10">The sequence shown here is derived from an EMBL/GenBank/DDBJ whole genome shotgun (WGS) entry which is preliminary data.</text>
</comment>
<dbReference type="GO" id="GO:0050660">
    <property type="term" value="F:flavin adenine dinucleotide binding"/>
    <property type="evidence" value="ECO:0007669"/>
    <property type="project" value="TreeGrafter"/>
</dbReference>
<dbReference type="AlphaFoldDB" id="A0A8S1PNR1"/>
<dbReference type="FunFam" id="3.40.50.80:FF:000001">
    <property type="entry name" value="NADPH--cytochrome P450 reductase 1"/>
    <property type="match status" value="1"/>
</dbReference>
<evidence type="ECO:0000256" key="6">
    <source>
        <dbReference type="ARBA" id="ARBA00022857"/>
    </source>
</evidence>
<proteinExistence type="predicted"/>
<evidence type="ECO:0000256" key="2">
    <source>
        <dbReference type="ARBA" id="ARBA00001974"/>
    </source>
</evidence>
<evidence type="ECO:0000256" key="1">
    <source>
        <dbReference type="ARBA" id="ARBA00001917"/>
    </source>
</evidence>
<dbReference type="PANTHER" id="PTHR19384">
    <property type="entry name" value="NITRIC OXIDE SYNTHASE-RELATED"/>
    <property type="match status" value="1"/>
</dbReference>
<dbReference type="InterPro" id="IPR003097">
    <property type="entry name" value="CysJ-like_FAD-binding"/>
</dbReference>
<dbReference type="OMA" id="HRMYSIA"/>
<keyword evidence="6" id="KW-0521">NADP</keyword>
<comment type="cofactor">
    <cofactor evidence="1">
        <name>FMN</name>
        <dbReference type="ChEBI" id="CHEBI:58210"/>
    </cofactor>
</comment>
<protein>
    <recommendedName>
        <fullName evidence="12">NADPH--hemoprotein reductase</fullName>
    </recommendedName>
</protein>
<evidence type="ECO:0000313" key="11">
    <source>
        <dbReference type="Proteomes" id="UP000688137"/>
    </source>
</evidence>
<evidence type="ECO:0000256" key="5">
    <source>
        <dbReference type="ARBA" id="ARBA00022827"/>
    </source>
</evidence>
<keyword evidence="11" id="KW-1185">Reference proteome</keyword>
<keyword evidence="3" id="KW-0285">Flavoprotein</keyword>
<evidence type="ECO:0000259" key="8">
    <source>
        <dbReference type="PROSITE" id="PS50902"/>
    </source>
</evidence>
<evidence type="ECO:0000256" key="3">
    <source>
        <dbReference type="ARBA" id="ARBA00022630"/>
    </source>
</evidence>
<organism evidence="10 11">
    <name type="scientific">Paramecium primaurelia</name>
    <dbReference type="NCBI Taxonomy" id="5886"/>
    <lineage>
        <taxon>Eukaryota</taxon>
        <taxon>Sar</taxon>
        <taxon>Alveolata</taxon>
        <taxon>Ciliophora</taxon>
        <taxon>Intramacronucleata</taxon>
        <taxon>Oligohymenophorea</taxon>
        <taxon>Peniculida</taxon>
        <taxon>Parameciidae</taxon>
        <taxon>Paramecium</taxon>
    </lineage>
</organism>
<evidence type="ECO:0000259" key="9">
    <source>
        <dbReference type="PROSITE" id="PS51384"/>
    </source>
</evidence>
<sequence length="635" mass="73772">MEIQYLLASIFLVVGILIYSLKSKFEKSRQNQKPQEVKTDPGKKINCQEQLIPISIYFGTQQGTAARFAKQLSEEGKEHGFLTTEVDLNEVEFDKEMTKGKFGIFCMATHGEGDPTDNAKKFISWLQEPQLSLKDFNFTVFGLGNRQYEHYNKIGKLTNNLLEKQNAIRCYKYGEGDANSTLEDDFIDWKKDLWNVLKELIHPTPQGSTFKLVKSNKEEINFDQTLQGQFDFQTKQFLKAKYCQVVSITQLRQNQQDGSTLQIIFDTGREGIEYKTAMNLGVYPENNDEQILEIANYLGENLNTIYTLEQLEETNKAKMPFPSPLSVKKILKHFLDFNGQLMKNTLTKLAKISSEDEKVRNYLLHLTTEEGKKEFQQMVDEQKTTIFQLIQRNNIKLNLAQFIELCPRISPRLFTIASSNIKSPQQVEIADSLLIDDLSDGTQKIGLCSQYFLNIQQRLLQGESVKVRVDFRESSFKLPDDPNKSIIMIGPGTGIAPFIGFLQEREIFLQNQAQKQNEYILYFGCKHENGDFIYKDQLREFQRRKIIDKFYTAFSRDQEKKIYVQDLLKHNSEELFNQIINDKVVIYICGSTNMGNSVQHLIKEILIKYSNWSEHEAEERIQNMQKQKFLIKELW</sequence>
<reference evidence="10" key="1">
    <citation type="submission" date="2021-01" db="EMBL/GenBank/DDBJ databases">
        <authorList>
            <consortium name="Genoscope - CEA"/>
            <person name="William W."/>
        </authorList>
    </citation>
    <scope>NUCLEOTIDE SEQUENCE</scope>
</reference>
<dbReference type="Proteomes" id="UP000688137">
    <property type="component" value="Unassembled WGS sequence"/>
</dbReference>
<evidence type="ECO:0008006" key="12">
    <source>
        <dbReference type="Google" id="ProtNLM"/>
    </source>
</evidence>
<dbReference type="EMBL" id="CAJJDM010000127">
    <property type="protein sequence ID" value="CAD8104429.1"/>
    <property type="molecule type" value="Genomic_DNA"/>
</dbReference>
<accession>A0A8S1PNR1</accession>
<keyword evidence="5" id="KW-0274">FAD</keyword>
<dbReference type="InterPro" id="IPR008254">
    <property type="entry name" value="Flavodoxin/NO_synth"/>
</dbReference>
<dbReference type="CDD" id="cd06207">
    <property type="entry name" value="CyPoR_like"/>
    <property type="match status" value="1"/>
</dbReference>
<evidence type="ECO:0000256" key="7">
    <source>
        <dbReference type="ARBA" id="ARBA00023002"/>
    </source>
</evidence>
<dbReference type="InterPro" id="IPR001433">
    <property type="entry name" value="OxRdtase_FAD/NAD-bd"/>
</dbReference>
<evidence type="ECO:0000256" key="4">
    <source>
        <dbReference type="ARBA" id="ARBA00022643"/>
    </source>
</evidence>